<proteinExistence type="predicted"/>
<dbReference type="Pfam" id="PF01872">
    <property type="entry name" value="RibD_C"/>
    <property type="match status" value="1"/>
</dbReference>
<dbReference type="RefSeq" id="WP_162387355.1">
    <property type="nucleotide sequence ID" value="NZ_CP045997.1"/>
</dbReference>
<keyword evidence="3" id="KW-1185">Reference proteome</keyword>
<dbReference type="PANTHER" id="PTHR38011:SF11">
    <property type="entry name" value="2,5-DIAMINO-6-RIBOSYLAMINO-4(3H)-PYRIMIDINONE 5'-PHOSPHATE REDUCTASE"/>
    <property type="match status" value="1"/>
</dbReference>
<accession>A0A6P1VWD2</accession>
<gene>
    <name evidence="2" type="ORF">GJR95_18875</name>
</gene>
<dbReference type="InterPro" id="IPR002734">
    <property type="entry name" value="RibDG_C"/>
</dbReference>
<dbReference type="SUPFAM" id="SSF53597">
    <property type="entry name" value="Dihydrofolate reductase-like"/>
    <property type="match status" value="1"/>
</dbReference>
<evidence type="ECO:0000259" key="1">
    <source>
        <dbReference type="Pfam" id="PF01872"/>
    </source>
</evidence>
<dbReference type="Gene3D" id="3.40.430.10">
    <property type="entry name" value="Dihydrofolate Reductase, subunit A"/>
    <property type="match status" value="1"/>
</dbReference>
<protein>
    <submittedName>
        <fullName evidence="2">Dihydrofolate reductase</fullName>
    </submittedName>
</protein>
<dbReference type="EMBL" id="CP045997">
    <property type="protein sequence ID" value="QHV96944.1"/>
    <property type="molecule type" value="Genomic_DNA"/>
</dbReference>
<feature type="domain" description="Bacterial bifunctional deaminase-reductase C-terminal" evidence="1">
    <location>
        <begin position="3"/>
        <end position="163"/>
    </location>
</feature>
<evidence type="ECO:0000313" key="3">
    <source>
        <dbReference type="Proteomes" id="UP000464577"/>
    </source>
</evidence>
<evidence type="ECO:0000313" key="2">
    <source>
        <dbReference type="EMBL" id="QHV96944.1"/>
    </source>
</evidence>
<dbReference type="Proteomes" id="UP000464577">
    <property type="component" value="Chromosome"/>
</dbReference>
<sequence>MRTIKLFIATSLDSYIAGPNGEIDWLFTEGEYGYNAFLEGVDTTLMGNETYKLTKTFGDFPYKDLKNYVFTRNTAHPEEPYVQFITGEIAAFVQSLKEQSGKAIFLVGGGYINTVLLNAGLIDELQIFVHPIILGNGIPLFQPTETRHNWTFVASKAYERGLVELQYLKV</sequence>
<dbReference type="GO" id="GO:0008703">
    <property type="term" value="F:5-amino-6-(5-phosphoribosylamino)uracil reductase activity"/>
    <property type="evidence" value="ECO:0007669"/>
    <property type="project" value="InterPro"/>
</dbReference>
<dbReference type="GO" id="GO:0009231">
    <property type="term" value="P:riboflavin biosynthetic process"/>
    <property type="evidence" value="ECO:0007669"/>
    <property type="project" value="InterPro"/>
</dbReference>
<organism evidence="2 3">
    <name type="scientific">Spirosoma endbachense</name>
    <dbReference type="NCBI Taxonomy" id="2666025"/>
    <lineage>
        <taxon>Bacteria</taxon>
        <taxon>Pseudomonadati</taxon>
        <taxon>Bacteroidota</taxon>
        <taxon>Cytophagia</taxon>
        <taxon>Cytophagales</taxon>
        <taxon>Cytophagaceae</taxon>
        <taxon>Spirosoma</taxon>
    </lineage>
</organism>
<dbReference type="InterPro" id="IPR050765">
    <property type="entry name" value="Riboflavin_Biosynth_HTPR"/>
</dbReference>
<dbReference type="InterPro" id="IPR024072">
    <property type="entry name" value="DHFR-like_dom_sf"/>
</dbReference>
<name>A0A6P1VWD2_9BACT</name>
<dbReference type="PANTHER" id="PTHR38011">
    <property type="entry name" value="DIHYDROFOLATE REDUCTASE FAMILY PROTEIN (AFU_ORTHOLOGUE AFUA_8G06820)"/>
    <property type="match status" value="1"/>
</dbReference>
<dbReference type="AlphaFoldDB" id="A0A6P1VWD2"/>
<reference evidence="2 3" key="1">
    <citation type="submission" date="2019-11" db="EMBL/GenBank/DDBJ databases">
        <title>Spirosoma endbachense sp. nov., isolated from a natural salt meadow.</title>
        <authorList>
            <person name="Rojas J."/>
            <person name="Ambika Manirajan B."/>
            <person name="Ratering S."/>
            <person name="Suarez C."/>
            <person name="Geissler-Plaum R."/>
            <person name="Schnell S."/>
        </authorList>
    </citation>
    <scope>NUCLEOTIDE SEQUENCE [LARGE SCALE GENOMIC DNA]</scope>
    <source>
        <strain evidence="2 3">I-24</strain>
    </source>
</reference>
<dbReference type="KEGG" id="senf:GJR95_18875"/>